<protein>
    <submittedName>
        <fullName evidence="2">Uncharacterized protein</fullName>
    </submittedName>
</protein>
<proteinExistence type="predicted"/>
<name>A0A6B2LM99_9EUKA</name>
<dbReference type="PANTHER" id="PTHR13715">
    <property type="entry name" value="RYANODINE RECEPTOR AND IP3 RECEPTOR"/>
    <property type="match status" value="1"/>
</dbReference>
<dbReference type="EMBL" id="GIBP01008912">
    <property type="protein sequence ID" value="NDV37881.1"/>
    <property type="molecule type" value="Transcribed_RNA"/>
</dbReference>
<dbReference type="InterPro" id="IPR015925">
    <property type="entry name" value="Ryanodine_IP3_receptor"/>
</dbReference>
<accession>A0A6B2LM99</accession>
<evidence type="ECO:0000313" key="2">
    <source>
        <dbReference type="EMBL" id="NDV37881.1"/>
    </source>
</evidence>
<dbReference type="GO" id="GO:0030659">
    <property type="term" value="C:cytoplasmic vesicle membrane"/>
    <property type="evidence" value="ECO:0007669"/>
    <property type="project" value="TreeGrafter"/>
</dbReference>
<feature type="coiled-coil region" evidence="1">
    <location>
        <begin position="117"/>
        <end position="144"/>
    </location>
</feature>
<sequence length="175" mass="20796">MLNTTFAIIVDTFGHLRERETVAQQALTSNCFICCLERDVFHKKAKDFTTHIEREHNRLHYFYFFAYLKDSETKRSHSDLSLLEQDVKKMVNQKKFLKFFPIGKASSLEAPEEDQVNEKLLSSVKNIERQIQQSAKQQEKLFKQTTDANRQLQFLFFHLKKTQEELEAVKEKFKK</sequence>
<reference evidence="2" key="1">
    <citation type="journal article" date="2020" name="J. Eukaryot. Microbiol.">
        <title>De novo Sequencing, Assembly and Annotation of the Transcriptome for the Free-Living Testate Amoeba Arcella intermedia.</title>
        <authorList>
            <person name="Ribeiro G.M."/>
            <person name="Porfirio-Sousa A.L."/>
            <person name="Maurer-Alcala X.X."/>
            <person name="Katz L.A."/>
            <person name="Lahr D.J.G."/>
        </authorList>
    </citation>
    <scope>NUCLEOTIDE SEQUENCE</scope>
</reference>
<organism evidence="2">
    <name type="scientific">Arcella intermedia</name>
    <dbReference type="NCBI Taxonomy" id="1963864"/>
    <lineage>
        <taxon>Eukaryota</taxon>
        <taxon>Amoebozoa</taxon>
        <taxon>Tubulinea</taxon>
        <taxon>Elardia</taxon>
        <taxon>Arcellinida</taxon>
        <taxon>Sphaerothecina</taxon>
        <taxon>Arcellidae</taxon>
        <taxon>Arcella</taxon>
    </lineage>
</organism>
<keyword evidence="1" id="KW-0175">Coiled coil</keyword>
<dbReference type="AlphaFoldDB" id="A0A6B2LM99"/>
<dbReference type="PANTHER" id="PTHR13715:SF99">
    <property type="entry name" value="INOSITOL 1,4,5-TRISPHOSPHATE RECEPTOR-LIKE PROTEIN A"/>
    <property type="match status" value="1"/>
</dbReference>
<dbReference type="GO" id="GO:0006816">
    <property type="term" value="P:calcium ion transport"/>
    <property type="evidence" value="ECO:0007669"/>
    <property type="project" value="InterPro"/>
</dbReference>
<evidence type="ECO:0000256" key="1">
    <source>
        <dbReference type="SAM" id="Coils"/>
    </source>
</evidence>